<dbReference type="InterPro" id="IPR050556">
    <property type="entry name" value="Type_II_TA_system_RNase"/>
</dbReference>
<dbReference type="InterPro" id="IPR022907">
    <property type="entry name" value="VapC_family"/>
</dbReference>
<name>A0ABN1H4X5_9ACTN</name>
<evidence type="ECO:0000256" key="8">
    <source>
        <dbReference type="HAMAP-Rule" id="MF_00265"/>
    </source>
</evidence>
<evidence type="ECO:0000256" key="7">
    <source>
        <dbReference type="ARBA" id="ARBA00038093"/>
    </source>
</evidence>
<evidence type="ECO:0000313" key="11">
    <source>
        <dbReference type="Proteomes" id="UP001500957"/>
    </source>
</evidence>
<evidence type="ECO:0000313" key="10">
    <source>
        <dbReference type="EMBL" id="GAA0629052.1"/>
    </source>
</evidence>
<feature type="domain" description="PIN" evidence="9">
    <location>
        <begin position="10"/>
        <end position="127"/>
    </location>
</feature>
<keyword evidence="2 8" id="KW-1277">Toxin-antitoxin system</keyword>
<evidence type="ECO:0000256" key="4">
    <source>
        <dbReference type="ARBA" id="ARBA00022723"/>
    </source>
</evidence>
<feature type="binding site" evidence="8">
    <location>
        <position position="12"/>
    </location>
    <ligand>
        <name>Mg(2+)</name>
        <dbReference type="ChEBI" id="CHEBI:18420"/>
    </ligand>
</feature>
<dbReference type="PANTHER" id="PTHR33653:SF1">
    <property type="entry name" value="RIBONUCLEASE VAPC2"/>
    <property type="match status" value="1"/>
</dbReference>
<dbReference type="EMBL" id="BAAAHE010000035">
    <property type="protein sequence ID" value="GAA0629052.1"/>
    <property type="molecule type" value="Genomic_DNA"/>
</dbReference>
<dbReference type="SUPFAM" id="SSF88723">
    <property type="entry name" value="PIN domain-like"/>
    <property type="match status" value="1"/>
</dbReference>
<evidence type="ECO:0000256" key="3">
    <source>
        <dbReference type="ARBA" id="ARBA00022722"/>
    </source>
</evidence>
<sequence>MNDPQPEAGLLDTSVFIAREVERPLGRLPRRGAVSVVTVGELELGVLLAEEDGARARRGDTLALARAADPIAITESVIGAWARLVADCRQAGITRTVKLTDALIAATAIDLGLPVVTQDDDYDRMAEVHRPLRVLKV</sequence>
<keyword evidence="4 8" id="KW-0479">Metal-binding</keyword>
<comment type="function">
    <text evidence="8">Toxic component of a toxin-antitoxin (TA) system. An RNase.</text>
</comment>
<dbReference type="Proteomes" id="UP001500957">
    <property type="component" value="Unassembled WGS sequence"/>
</dbReference>
<evidence type="ECO:0000256" key="5">
    <source>
        <dbReference type="ARBA" id="ARBA00022801"/>
    </source>
</evidence>
<dbReference type="EC" id="3.1.-.-" evidence="8"/>
<feature type="binding site" evidence="8">
    <location>
        <position position="101"/>
    </location>
    <ligand>
        <name>Mg(2+)</name>
        <dbReference type="ChEBI" id="CHEBI:18420"/>
    </ligand>
</feature>
<accession>A0ABN1H4X5</accession>
<protein>
    <recommendedName>
        <fullName evidence="8">Ribonuclease VapC</fullName>
        <shortName evidence="8">RNase VapC</shortName>
        <ecNumber evidence="8">3.1.-.-</ecNumber>
    </recommendedName>
    <alternativeName>
        <fullName evidence="8">Toxin VapC</fullName>
    </alternativeName>
</protein>
<keyword evidence="6 8" id="KW-0460">Magnesium</keyword>
<organism evidence="10 11">
    <name type="scientific">Sporichthya brevicatena</name>
    <dbReference type="NCBI Taxonomy" id="171442"/>
    <lineage>
        <taxon>Bacteria</taxon>
        <taxon>Bacillati</taxon>
        <taxon>Actinomycetota</taxon>
        <taxon>Actinomycetes</taxon>
        <taxon>Sporichthyales</taxon>
        <taxon>Sporichthyaceae</taxon>
        <taxon>Sporichthya</taxon>
    </lineage>
</organism>
<dbReference type="InterPro" id="IPR002716">
    <property type="entry name" value="PIN_dom"/>
</dbReference>
<keyword evidence="11" id="KW-1185">Reference proteome</keyword>
<dbReference type="InterPro" id="IPR029060">
    <property type="entry name" value="PIN-like_dom_sf"/>
</dbReference>
<dbReference type="PANTHER" id="PTHR33653">
    <property type="entry name" value="RIBONUCLEASE VAPC2"/>
    <property type="match status" value="1"/>
</dbReference>
<proteinExistence type="inferred from homology"/>
<dbReference type="RefSeq" id="WP_344607265.1">
    <property type="nucleotide sequence ID" value="NZ_BAAAHE010000035.1"/>
</dbReference>
<gene>
    <name evidence="8" type="primary">vapC</name>
    <name evidence="10" type="ORF">GCM10009547_35860</name>
</gene>
<comment type="similarity">
    <text evidence="7 8">Belongs to the PINc/VapC protein family.</text>
</comment>
<comment type="cofactor">
    <cofactor evidence="1 8">
        <name>Mg(2+)</name>
        <dbReference type="ChEBI" id="CHEBI:18420"/>
    </cofactor>
</comment>
<dbReference type="Pfam" id="PF01850">
    <property type="entry name" value="PIN"/>
    <property type="match status" value="1"/>
</dbReference>
<keyword evidence="3 8" id="KW-0540">Nuclease</keyword>
<dbReference type="Gene3D" id="3.40.50.1010">
    <property type="entry name" value="5'-nuclease"/>
    <property type="match status" value="1"/>
</dbReference>
<evidence type="ECO:0000256" key="1">
    <source>
        <dbReference type="ARBA" id="ARBA00001946"/>
    </source>
</evidence>
<keyword evidence="8" id="KW-0800">Toxin</keyword>
<comment type="caution">
    <text evidence="10">The sequence shown here is derived from an EMBL/GenBank/DDBJ whole genome shotgun (WGS) entry which is preliminary data.</text>
</comment>
<evidence type="ECO:0000256" key="2">
    <source>
        <dbReference type="ARBA" id="ARBA00022649"/>
    </source>
</evidence>
<evidence type="ECO:0000256" key="6">
    <source>
        <dbReference type="ARBA" id="ARBA00022842"/>
    </source>
</evidence>
<reference evidence="10 11" key="1">
    <citation type="journal article" date="2019" name="Int. J. Syst. Evol. Microbiol.">
        <title>The Global Catalogue of Microorganisms (GCM) 10K type strain sequencing project: providing services to taxonomists for standard genome sequencing and annotation.</title>
        <authorList>
            <consortium name="The Broad Institute Genomics Platform"/>
            <consortium name="The Broad Institute Genome Sequencing Center for Infectious Disease"/>
            <person name="Wu L."/>
            <person name="Ma J."/>
        </authorList>
    </citation>
    <scope>NUCLEOTIDE SEQUENCE [LARGE SCALE GENOMIC DNA]</scope>
    <source>
        <strain evidence="10 11">JCM 10671</strain>
    </source>
</reference>
<keyword evidence="5 8" id="KW-0378">Hydrolase</keyword>
<dbReference type="HAMAP" id="MF_00265">
    <property type="entry name" value="VapC_Nob1"/>
    <property type="match status" value="1"/>
</dbReference>
<evidence type="ECO:0000259" key="9">
    <source>
        <dbReference type="Pfam" id="PF01850"/>
    </source>
</evidence>